<dbReference type="SUPFAM" id="SSF52540">
    <property type="entry name" value="P-loop containing nucleoside triphosphate hydrolases"/>
    <property type="match status" value="1"/>
</dbReference>
<dbReference type="EMBL" id="CAKKNE010000001">
    <property type="protein sequence ID" value="CAH0366560.1"/>
    <property type="molecule type" value="Genomic_DNA"/>
</dbReference>
<accession>A0A8J2S922</accession>
<dbReference type="Gene3D" id="3.40.50.300">
    <property type="entry name" value="P-loop containing nucleotide triphosphate hydrolases"/>
    <property type="match status" value="1"/>
</dbReference>
<dbReference type="Pfam" id="PF13469">
    <property type="entry name" value="Sulfotransfer_3"/>
    <property type="match status" value="1"/>
</dbReference>
<evidence type="ECO:0000313" key="3">
    <source>
        <dbReference type="Proteomes" id="UP000789595"/>
    </source>
</evidence>
<reference evidence="2" key="1">
    <citation type="submission" date="2021-11" db="EMBL/GenBank/DDBJ databases">
        <authorList>
            <consortium name="Genoscope - CEA"/>
            <person name="William W."/>
        </authorList>
    </citation>
    <scope>NUCLEOTIDE SEQUENCE</scope>
</reference>
<evidence type="ECO:0000313" key="2">
    <source>
        <dbReference type="EMBL" id="CAH0366560.1"/>
    </source>
</evidence>
<proteinExistence type="predicted"/>
<dbReference type="InterPro" id="IPR027417">
    <property type="entry name" value="P-loop_NTPase"/>
</dbReference>
<gene>
    <name evidence="2" type="ORF">PECAL_1P30580</name>
</gene>
<dbReference type="Proteomes" id="UP000789595">
    <property type="component" value="Unassembled WGS sequence"/>
</dbReference>
<dbReference type="AlphaFoldDB" id="A0A8J2S922"/>
<evidence type="ECO:0000256" key="1">
    <source>
        <dbReference type="SAM" id="SignalP"/>
    </source>
</evidence>
<organism evidence="2 3">
    <name type="scientific">Pelagomonas calceolata</name>
    <dbReference type="NCBI Taxonomy" id="35677"/>
    <lineage>
        <taxon>Eukaryota</taxon>
        <taxon>Sar</taxon>
        <taxon>Stramenopiles</taxon>
        <taxon>Ochrophyta</taxon>
        <taxon>Pelagophyceae</taxon>
        <taxon>Pelagomonadales</taxon>
        <taxon>Pelagomonadaceae</taxon>
        <taxon>Pelagomonas</taxon>
    </lineage>
</organism>
<name>A0A8J2S922_9STRA</name>
<feature type="chain" id="PRO_5035259355" description="Sulfotransferase domain-containing protein" evidence="1">
    <location>
        <begin position="19"/>
        <end position="262"/>
    </location>
</feature>
<keyword evidence="1" id="KW-0732">Signal</keyword>
<protein>
    <recommendedName>
        <fullName evidence="4">Sulfotransferase domain-containing protein</fullName>
    </recommendedName>
</protein>
<keyword evidence="3" id="KW-1185">Reference proteome</keyword>
<feature type="signal peptide" evidence="1">
    <location>
        <begin position="1"/>
        <end position="18"/>
    </location>
</feature>
<evidence type="ECO:0008006" key="4">
    <source>
        <dbReference type="Google" id="ProtNLM"/>
    </source>
</evidence>
<comment type="caution">
    <text evidence="2">The sequence shown here is derived from an EMBL/GenBank/DDBJ whole genome shotgun (WGS) entry which is preliminary data.</text>
</comment>
<sequence length="262" mass="29258">MSRLFACAVLLIAAAASALETSSETSERAGPPVIIVTGLAHGGTTVTSELIMTAPGLLGPFETGFLLPQRPAAFINTKPFSEWTQDTGAGALGLAGPRFRELLRQRTHLDMYAYALREAPMFHGTNTTRFVDKTPAYWEKLQLILRRAPGVPVVFVYKTRASARRSWVEKRHAGEASFKGMWNRFTWQLGIAQRHPRVHTVSFEDLFVHRKGRTRKALFEFLGLKGFSPDFSGRALAAKRGRCHLCDHSVAKHRRPRNETNT</sequence>